<organism evidence="1 2">
    <name type="scientific">Corchorus capsularis</name>
    <name type="common">Jute</name>
    <dbReference type="NCBI Taxonomy" id="210143"/>
    <lineage>
        <taxon>Eukaryota</taxon>
        <taxon>Viridiplantae</taxon>
        <taxon>Streptophyta</taxon>
        <taxon>Embryophyta</taxon>
        <taxon>Tracheophyta</taxon>
        <taxon>Spermatophyta</taxon>
        <taxon>Magnoliopsida</taxon>
        <taxon>eudicotyledons</taxon>
        <taxon>Gunneridae</taxon>
        <taxon>Pentapetalae</taxon>
        <taxon>rosids</taxon>
        <taxon>malvids</taxon>
        <taxon>Malvales</taxon>
        <taxon>Malvaceae</taxon>
        <taxon>Grewioideae</taxon>
        <taxon>Apeibeae</taxon>
        <taxon>Corchorus</taxon>
    </lineage>
</organism>
<keyword evidence="2" id="KW-1185">Reference proteome</keyword>
<reference evidence="1 2" key="1">
    <citation type="submission" date="2013-09" db="EMBL/GenBank/DDBJ databases">
        <title>Corchorus capsularis genome sequencing.</title>
        <authorList>
            <person name="Alam M."/>
            <person name="Haque M.S."/>
            <person name="Islam M.S."/>
            <person name="Emdad E.M."/>
            <person name="Islam M.M."/>
            <person name="Ahmed B."/>
            <person name="Halim A."/>
            <person name="Hossen Q.M.M."/>
            <person name="Hossain M.Z."/>
            <person name="Ahmed R."/>
            <person name="Khan M.M."/>
            <person name="Islam R."/>
            <person name="Rashid M.M."/>
            <person name="Khan S.A."/>
            <person name="Rahman M.S."/>
            <person name="Alam M."/>
        </authorList>
    </citation>
    <scope>NUCLEOTIDE SEQUENCE [LARGE SCALE GENOMIC DNA]</scope>
    <source>
        <strain evidence="2">cv. CVL-1</strain>
        <tissue evidence="1">Whole seedling</tissue>
    </source>
</reference>
<evidence type="ECO:0000313" key="1">
    <source>
        <dbReference type="EMBL" id="OMO66115.1"/>
    </source>
</evidence>
<feature type="non-terminal residue" evidence="1">
    <location>
        <position position="1"/>
    </location>
</feature>
<name>A0A1R3H6Z1_COCAP</name>
<proteinExistence type="predicted"/>
<sequence>IESVSWINRFLITPTRDAR</sequence>
<accession>A0A1R3H6Z1</accession>
<dbReference type="EMBL" id="AWWV01012562">
    <property type="protein sequence ID" value="OMO66115.1"/>
    <property type="molecule type" value="Genomic_DNA"/>
</dbReference>
<protein>
    <submittedName>
        <fullName evidence="1">Uncharacterized protein</fullName>
    </submittedName>
</protein>
<gene>
    <name evidence="1" type="ORF">CCACVL1_21294</name>
</gene>
<comment type="caution">
    <text evidence="1">The sequence shown here is derived from an EMBL/GenBank/DDBJ whole genome shotgun (WGS) entry which is preliminary data.</text>
</comment>
<dbReference type="Proteomes" id="UP000188268">
    <property type="component" value="Unassembled WGS sequence"/>
</dbReference>
<dbReference type="AlphaFoldDB" id="A0A1R3H6Z1"/>
<evidence type="ECO:0000313" key="2">
    <source>
        <dbReference type="Proteomes" id="UP000188268"/>
    </source>
</evidence>